<dbReference type="Proteomes" id="UP000198867">
    <property type="component" value="Unassembled WGS sequence"/>
</dbReference>
<keyword evidence="2" id="KW-1185">Reference proteome</keyword>
<evidence type="ECO:0000313" key="1">
    <source>
        <dbReference type="EMBL" id="SFN88884.1"/>
    </source>
</evidence>
<dbReference type="STRING" id="995034.SAMN05216219_2465"/>
<dbReference type="EMBL" id="FOVM01000007">
    <property type="protein sequence ID" value="SFN88884.1"/>
    <property type="molecule type" value="Genomic_DNA"/>
</dbReference>
<name>A0A1I5CPQ2_9MICO</name>
<organism evidence="1 2">
    <name type="scientific">Mycetocola miduiensis</name>
    <dbReference type="NCBI Taxonomy" id="995034"/>
    <lineage>
        <taxon>Bacteria</taxon>
        <taxon>Bacillati</taxon>
        <taxon>Actinomycetota</taxon>
        <taxon>Actinomycetes</taxon>
        <taxon>Micrococcales</taxon>
        <taxon>Microbacteriaceae</taxon>
        <taxon>Mycetocola</taxon>
    </lineage>
</organism>
<reference evidence="2" key="1">
    <citation type="submission" date="2016-10" db="EMBL/GenBank/DDBJ databases">
        <authorList>
            <person name="Varghese N."/>
            <person name="Submissions S."/>
        </authorList>
    </citation>
    <scope>NUCLEOTIDE SEQUENCE [LARGE SCALE GENOMIC DNA]</scope>
    <source>
        <strain evidence="2">CGMCC 1.11101</strain>
    </source>
</reference>
<accession>A0A1I5CPQ2</accession>
<gene>
    <name evidence="1" type="ORF">SAMN05216219_2465</name>
</gene>
<sequence>MPTGFDSPPVAFLPESTRPAAAPVIRLSGRFQAHRLRLIEMITRREAALRLDIPLEMAVRHGIPGRLSVEEVSELNENPPAWLAQSRANRTGKKPVWVQLTCDICGFTESVRPKKWWPEFAYLSCEHHGSDELPEPQPGRVRTEVDGIGSRFIGVVDELPS</sequence>
<protein>
    <submittedName>
        <fullName evidence="1">Uncharacterized protein</fullName>
    </submittedName>
</protein>
<evidence type="ECO:0000313" key="2">
    <source>
        <dbReference type="Proteomes" id="UP000198867"/>
    </source>
</evidence>
<dbReference type="AlphaFoldDB" id="A0A1I5CPQ2"/>
<proteinExistence type="predicted"/>